<keyword evidence="2" id="KW-1185">Reference proteome</keyword>
<dbReference type="RefSeq" id="WP_052387714.1">
    <property type="nucleotide sequence ID" value="NZ_CP073767.1"/>
</dbReference>
<evidence type="ECO:0000313" key="1">
    <source>
        <dbReference type="EMBL" id="UWZ55048.1"/>
    </source>
</evidence>
<reference evidence="1" key="1">
    <citation type="submission" date="2021-04" db="EMBL/GenBank/DDBJ databases">
        <title>Dactylosporangium aurantiacum NRRL B-8018 full assembly.</title>
        <authorList>
            <person name="Hartkoorn R.C."/>
            <person name="Beaudoing E."/>
            <person name="Hot D."/>
        </authorList>
    </citation>
    <scope>NUCLEOTIDE SEQUENCE</scope>
    <source>
        <strain evidence="1">NRRL B-8018</strain>
    </source>
</reference>
<organism evidence="1 2">
    <name type="scientific">Dactylosporangium aurantiacum</name>
    <dbReference type="NCBI Taxonomy" id="35754"/>
    <lineage>
        <taxon>Bacteria</taxon>
        <taxon>Bacillati</taxon>
        <taxon>Actinomycetota</taxon>
        <taxon>Actinomycetes</taxon>
        <taxon>Micromonosporales</taxon>
        <taxon>Micromonosporaceae</taxon>
        <taxon>Dactylosporangium</taxon>
    </lineage>
</organism>
<evidence type="ECO:0000313" key="2">
    <source>
        <dbReference type="Proteomes" id="UP001058003"/>
    </source>
</evidence>
<dbReference type="AlphaFoldDB" id="A0A9Q9IL61"/>
<dbReference type="OrthoDB" id="3403620at2"/>
<dbReference type="KEGG" id="daur:Daura_01820"/>
<sequence length="270" mass="31403">MSTDFYPADDATVTSGKARFRRFFTEWWQPTTVATAPPDVEAELVDCRPTAPIALAAKGDAFDFSVRPTFTWRARRMTRARFEELVDAFTPDVMDALRLRTERVARTFEPHRAEHLEHELNARLAAKDWVMGPLDERLTCRPEVFVLPDPRVRESMQPYWQQRIRMHTEHELAMRRAELIRERTQAWSKVMKTLERDPRSRHAASLVEHEGFAEVFTAMTQGRKDELLKLIDLLEQAGRSYNGIGLYEYAEGLDAALNEYRKRAGMDEDE</sequence>
<gene>
    <name evidence="1" type="ORF">Daura_01820</name>
</gene>
<dbReference type="EMBL" id="CP073767">
    <property type="protein sequence ID" value="UWZ55048.1"/>
    <property type="molecule type" value="Genomic_DNA"/>
</dbReference>
<dbReference type="Proteomes" id="UP001058003">
    <property type="component" value="Chromosome"/>
</dbReference>
<protein>
    <submittedName>
        <fullName evidence="1">Uncharacterized protein</fullName>
    </submittedName>
</protein>
<name>A0A9Q9IL61_9ACTN</name>
<proteinExistence type="predicted"/>
<accession>A0A9Q9IL61</accession>